<dbReference type="Pfam" id="PF07719">
    <property type="entry name" value="TPR_2"/>
    <property type="match status" value="1"/>
</dbReference>
<accession>A0A7V2F3C3</accession>
<gene>
    <name evidence="5" type="ORF">ENO08_04325</name>
</gene>
<dbReference type="Pfam" id="PF13181">
    <property type="entry name" value="TPR_8"/>
    <property type="match status" value="1"/>
</dbReference>
<dbReference type="InterPro" id="IPR011990">
    <property type="entry name" value="TPR-like_helical_dom_sf"/>
</dbReference>
<feature type="compositionally biased region" description="Acidic residues" evidence="4">
    <location>
        <begin position="19"/>
        <end position="37"/>
    </location>
</feature>
<proteinExistence type="predicted"/>
<sequence length="238" mass="25978">EETEPAGESGLEAAFGEEPPPEAEDGIDPIPELEEPEAGNAKASADMHAPAAEAAESEPDRPEAGAEADETTQERDQTSGGAAAGKKEDLSSLLDDVRNADSAESLAEEITSDVEEDDFRSHYDLGMAYLEMALYTEAIKEFQIASRSDQIRIKSIEMIGHCFLMQNNPRLAVKQLLRGLELVKVANSESLGVHYNLGLAYEMLGDAEKAREHFEEVYIVDISFRDIAEKMKKLSTVS</sequence>
<feature type="compositionally biased region" description="Low complexity" evidence="4">
    <location>
        <begin position="43"/>
        <end position="54"/>
    </location>
</feature>
<feature type="region of interest" description="Disordered" evidence="4">
    <location>
        <begin position="1"/>
        <end position="92"/>
    </location>
</feature>
<name>A0A7V2F3C3_UNCEI</name>
<dbReference type="Gene3D" id="1.25.40.10">
    <property type="entry name" value="Tetratricopeptide repeat domain"/>
    <property type="match status" value="1"/>
</dbReference>
<evidence type="ECO:0000313" key="5">
    <source>
        <dbReference type="EMBL" id="HER43667.1"/>
    </source>
</evidence>
<comment type="caution">
    <text evidence="5">The sequence shown here is derived from an EMBL/GenBank/DDBJ whole genome shotgun (WGS) entry which is preliminary data.</text>
</comment>
<dbReference type="AlphaFoldDB" id="A0A7V2F3C3"/>
<dbReference type="InterPro" id="IPR013105">
    <property type="entry name" value="TPR_2"/>
</dbReference>
<dbReference type="SMART" id="SM00028">
    <property type="entry name" value="TPR"/>
    <property type="match status" value="3"/>
</dbReference>
<dbReference type="Proteomes" id="UP000886069">
    <property type="component" value="Unassembled WGS sequence"/>
</dbReference>
<dbReference type="SUPFAM" id="SSF48452">
    <property type="entry name" value="TPR-like"/>
    <property type="match status" value="1"/>
</dbReference>
<evidence type="ECO:0000256" key="2">
    <source>
        <dbReference type="ARBA" id="ARBA00022803"/>
    </source>
</evidence>
<dbReference type="InterPro" id="IPR019734">
    <property type="entry name" value="TPR_rpt"/>
</dbReference>
<keyword evidence="2 3" id="KW-0802">TPR repeat</keyword>
<feature type="repeat" description="TPR" evidence="3">
    <location>
        <begin position="191"/>
        <end position="224"/>
    </location>
</feature>
<dbReference type="PROSITE" id="PS50005">
    <property type="entry name" value="TPR"/>
    <property type="match status" value="1"/>
</dbReference>
<evidence type="ECO:0000256" key="1">
    <source>
        <dbReference type="ARBA" id="ARBA00022737"/>
    </source>
</evidence>
<keyword evidence="1" id="KW-0677">Repeat</keyword>
<reference evidence="5" key="1">
    <citation type="journal article" date="2020" name="mSystems">
        <title>Genome- and Community-Level Interaction Insights into Carbon Utilization and Element Cycling Functions of Hydrothermarchaeota in Hydrothermal Sediment.</title>
        <authorList>
            <person name="Zhou Z."/>
            <person name="Liu Y."/>
            <person name="Xu W."/>
            <person name="Pan J."/>
            <person name="Luo Z.H."/>
            <person name="Li M."/>
        </authorList>
    </citation>
    <scope>NUCLEOTIDE SEQUENCE [LARGE SCALE GENOMIC DNA]</scope>
    <source>
        <strain evidence="5">SpSt-1233</strain>
    </source>
</reference>
<feature type="non-terminal residue" evidence="5">
    <location>
        <position position="1"/>
    </location>
</feature>
<evidence type="ECO:0000256" key="3">
    <source>
        <dbReference type="PROSITE-ProRule" id="PRU00339"/>
    </source>
</evidence>
<protein>
    <submittedName>
        <fullName evidence="5">Tetratricopeptide repeat protein</fullName>
    </submittedName>
</protein>
<dbReference type="EMBL" id="DSEC01000305">
    <property type="protein sequence ID" value="HER43667.1"/>
    <property type="molecule type" value="Genomic_DNA"/>
</dbReference>
<organism evidence="5">
    <name type="scientific">Eiseniibacteriota bacterium</name>
    <dbReference type="NCBI Taxonomy" id="2212470"/>
    <lineage>
        <taxon>Bacteria</taxon>
        <taxon>Candidatus Eiseniibacteriota</taxon>
    </lineage>
</organism>
<evidence type="ECO:0000256" key="4">
    <source>
        <dbReference type="SAM" id="MobiDB-lite"/>
    </source>
</evidence>